<keyword evidence="1" id="KW-1133">Transmembrane helix</keyword>
<name>A0A561U4V7_9PSEU</name>
<dbReference type="Proteomes" id="UP000316184">
    <property type="component" value="Unassembled WGS sequence"/>
</dbReference>
<dbReference type="EMBL" id="VIWX01000003">
    <property type="protein sequence ID" value="TWF94392.1"/>
    <property type="molecule type" value="Genomic_DNA"/>
</dbReference>
<comment type="caution">
    <text evidence="2">The sequence shown here is derived from an EMBL/GenBank/DDBJ whole genome shotgun (WGS) entry which is preliminary data.</text>
</comment>
<evidence type="ECO:0000256" key="1">
    <source>
        <dbReference type="SAM" id="Phobius"/>
    </source>
</evidence>
<keyword evidence="1" id="KW-0472">Membrane</keyword>
<evidence type="ECO:0000313" key="2">
    <source>
        <dbReference type="EMBL" id="TWF94392.1"/>
    </source>
</evidence>
<dbReference type="RefSeq" id="WP_145740267.1">
    <property type="nucleotide sequence ID" value="NZ_VIWX01000003.1"/>
</dbReference>
<gene>
    <name evidence="2" type="ORF">FHU35_1396</name>
</gene>
<keyword evidence="1" id="KW-0812">Transmembrane</keyword>
<feature type="transmembrane region" description="Helical" evidence="1">
    <location>
        <begin position="25"/>
        <end position="49"/>
    </location>
</feature>
<sequence>MTYAPGPYAAPVPPPQPVDKQVNHLLHLVLTLLTCGAWVIVWALLALIVGAENSQKQRHFQEAMQRYSFELAAYQEDQARRWGQQNQQPPGGPVAQ</sequence>
<dbReference type="AlphaFoldDB" id="A0A561U4V7"/>
<protein>
    <submittedName>
        <fullName evidence="2">Uncharacterized protein</fullName>
    </submittedName>
</protein>
<reference evidence="2 3" key="1">
    <citation type="submission" date="2019-06" db="EMBL/GenBank/DDBJ databases">
        <title>Sequencing the genomes of 1000 actinobacteria strains.</title>
        <authorList>
            <person name="Klenk H.-P."/>
        </authorList>
    </citation>
    <scope>NUCLEOTIDE SEQUENCE [LARGE SCALE GENOMIC DNA]</scope>
    <source>
        <strain evidence="2 3">DSM 46699</strain>
    </source>
</reference>
<organism evidence="2 3">
    <name type="scientific">Saccharopolyspora dendranthemae</name>
    <dbReference type="NCBI Taxonomy" id="1181886"/>
    <lineage>
        <taxon>Bacteria</taxon>
        <taxon>Bacillati</taxon>
        <taxon>Actinomycetota</taxon>
        <taxon>Actinomycetes</taxon>
        <taxon>Pseudonocardiales</taxon>
        <taxon>Pseudonocardiaceae</taxon>
        <taxon>Saccharopolyspora</taxon>
    </lineage>
</organism>
<keyword evidence="3" id="KW-1185">Reference proteome</keyword>
<evidence type="ECO:0000313" key="3">
    <source>
        <dbReference type="Proteomes" id="UP000316184"/>
    </source>
</evidence>
<proteinExistence type="predicted"/>
<accession>A0A561U4V7</accession>